<evidence type="ECO:0000259" key="6">
    <source>
        <dbReference type="Pfam" id="PF02465"/>
    </source>
</evidence>
<evidence type="ECO:0000259" key="7">
    <source>
        <dbReference type="Pfam" id="PF07195"/>
    </source>
</evidence>
<dbReference type="InterPro" id="IPR010809">
    <property type="entry name" value="FliD_C"/>
</dbReference>
<evidence type="ECO:0000256" key="1">
    <source>
        <dbReference type="ARBA" id="ARBA00009764"/>
    </source>
</evidence>
<sequence>MAVTVSSTSPTTGLLTSMGVGSGIDVEKLVTTLVNAKKKPQQDQITNQATATNTELSALGQVSSALSALQSALAPLKDGSAFNARSISSSDSTIVSAGSAAGTAAAVSGSYKIDVTKLASGLKANSGAFANANTAVGTGTLTLAVGGQSMSLSLDDSNNSLAAIRDAINKSPDNPGIAATIVTGDDGSHLVLSSTRTGASNGFTVSSSGGDGGLAALNYDPAASSGNALSVISAAQDAQYSIDGLPAHSASNTVDGAIDGLTLALAKEGTSTVTVANDGSKATSALSNLVNTYNSFVGIYQALTRYDTTSGSAGAMIGDATLNGISAKLARVVSGAANGATLASIGISLQVDGTLKLDSDKLGTALSDGGAKVANLFGGDGGFSALLSGQLDQWMGDSGVIAGRTKDLSAKLKDLGDQQKVLDSRMADLTARYQAQFTALDTLMSKLNSTSSYLTQQFDALTAAAKNK</sequence>
<evidence type="ECO:0000313" key="8">
    <source>
        <dbReference type="EMBL" id="MBP1473373.1"/>
    </source>
</evidence>
<comment type="subcellular location">
    <subcellularLocation>
        <location evidence="5">Secreted</location>
    </subcellularLocation>
    <subcellularLocation>
        <location evidence="5">Bacterial flagellum</location>
    </subcellularLocation>
</comment>
<keyword evidence="8" id="KW-0966">Cell projection</keyword>
<organism evidence="8 9">
    <name type="scientific">Frateuria flava</name>
    <dbReference type="NCBI Taxonomy" id="2821489"/>
    <lineage>
        <taxon>Bacteria</taxon>
        <taxon>Pseudomonadati</taxon>
        <taxon>Pseudomonadota</taxon>
        <taxon>Gammaproteobacteria</taxon>
        <taxon>Lysobacterales</taxon>
        <taxon>Rhodanobacteraceae</taxon>
        <taxon>Frateuria</taxon>
    </lineage>
</organism>
<dbReference type="RefSeq" id="WP_209615908.1">
    <property type="nucleotide sequence ID" value="NZ_JAGJRS010000008.1"/>
</dbReference>
<keyword evidence="9" id="KW-1185">Reference proteome</keyword>
<evidence type="ECO:0000256" key="2">
    <source>
        <dbReference type="ARBA" id="ARBA00011255"/>
    </source>
</evidence>
<keyword evidence="5" id="KW-0964">Secreted</keyword>
<dbReference type="InterPro" id="IPR040026">
    <property type="entry name" value="FliD"/>
</dbReference>
<comment type="function">
    <text evidence="5">Required for morphogenesis and for the elongation of the flagellar filament by facilitating polymerization of the flagellin monomers at the tip of growing filament. Forms a capping structure, which prevents flagellin subunits (transported through the central channel of the flagellum) from leaking out without polymerization at the distal end.</text>
</comment>
<dbReference type="PANTHER" id="PTHR30288">
    <property type="entry name" value="FLAGELLAR CAP/ASSEMBLY PROTEIN FLID"/>
    <property type="match status" value="1"/>
</dbReference>
<dbReference type="Proteomes" id="UP000823790">
    <property type="component" value="Unassembled WGS sequence"/>
</dbReference>
<dbReference type="Pfam" id="PF07196">
    <property type="entry name" value="Flagellin_IN"/>
    <property type="match status" value="1"/>
</dbReference>
<comment type="similarity">
    <text evidence="1 5">Belongs to the FliD family.</text>
</comment>
<keyword evidence="3" id="KW-0175">Coiled coil</keyword>
<dbReference type="InterPro" id="IPR010810">
    <property type="entry name" value="Flagellin_hook_IN_motif"/>
</dbReference>
<dbReference type="Pfam" id="PF02465">
    <property type="entry name" value="FliD_N"/>
    <property type="match status" value="1"/>
</dbReference>
<comment type="subunit">
    <text evidence="2 5">Homopentamer.</text>
</comment>
<evidence type="ECO:0000256" key="4">
    <source>
        <dbReference type="ARBA" id="ARBA00023143"/>
    </source>
</evidence>
<accession>A0ABS4DJZ2</accession>
<protein>
    <recommendedName>
        <fullName evidence="5">Flagellar hook-associated protein 2</fullName>
        <shortName evidence="5">HAP2</shortName>
    </recommendedName>
    <alternativeName>
        <fullName evidence="5">Flagellar cap protein</fullName>
    </alternativeName>
</protein>
<evidence type="ECO:0000256" key="3">
    <source>
        <dbReference type="ARBA" id="ARBA00023054"/>
    </source>
</evidence>
<proteinExistence type="inferred from homology"/>
<feature type="domain" description="Flagellar hook-associated protein 2 C-terminal" evidence="7">
    <location>
        <begin position="235"/>
        <end position="449"/>
    </location>
</feature>
<keyword evidence="4 5" id="KW-0975">Bacterial flagellum</keyword>
<keyword evidence="8" id="KW-0282">Flagellum</keyword>
<gene>
    <name evidence="8" type="primary">fliD</name>
    <name evidence="8" type="ORF">J7I44_03630</name>
</gene>
<dbReference type="PANTHER" id="PTHR30288:SF0">
    <property type="entry name" value="FLAGELLAR HOOK-ASSOCIATED PROTEIN 2"/>
    <property type="match status" value="1"/>
</dbReference>
<feature type="domain" description="Flagellar hook-associated protein 2 N-terminal" evidence="6">
    <location>
        <begin position="22"/>
        <end position="120"/>
    </location>
</feature>
<name>A0ABS4DJZ2_9GAMM</name>
<dbReference type="EMBL" id="JAGJRS010000008">
    <property type="protein sequence ID" value="MBP1473373.1"/>
    <property type="molecule type" value="Genomic_DNA"/>
</dbReference>
<keyword evidence="8" id="KW-0969">Cilium</keyword>
<dbReference type="Pfam" id="PF07195">
    <property type="entry name" value="FliD_C"/>
    <property type="match status" value="1"/>
</dbReference>
<evidence type="ECO:0000256" key="5">
    <source>
        <dbReference type="RuleBase" id="RU362066"/>
    </source>
</evidence>
<evidence type="ECO:0000313" key="9">
    <source>
        <dbReference type="Proteomes" id="UP000823790"/>
    </source>
</evidence>
<dbReference type="InterPro" id="IPR003481">
    <property type="entry name" value="FliD_N"/>
</dbReference>
<reference evidence="8 9" key="1">
    <citation type="submission" date="2021-04" db="EMBL/GenBank/DDBJ databases">
        <authorList>
            <person name="Huq M.A."/>
        </authorList>
    </citation>
    <scope>NUCLEOTIDE SEQUENCE [LARGE SCALE GENOMIC DNA]</scope>
    <source>
        <strain evidence="8 9">MAH-13</strain>
    </source>
</reference>
<comment type="caution">
    <text evidence="8">The sequence shown here is derived from an EMBL/GenBank/DDBJ whole genome shotgun (WGS) entry which is preliminary data.</text>
</comment>